<proteinExistence type="predicted"/>
<dbReference type="GeneID" id="66074568"/>
<reference evidence="2" key="1">
    <citation type="journal article" date="2021" name="Genome Biol. Evol.">
        <title>The assembled and annotated genome of the fairy-ring fungus Marasmius oreades.</title>
        <authorList>
            <person name="Hiltunen M."/>
            <person name="Ament-Velasquez S.L."/>
            <person name="Johannesson H."/>
        </authorList>
    </citation>
    <scope>NUCLEOTIDE SEQUENCE</scope>
    <source>
        <strain evidence="2">03SP1</strain>
    </source>
</reference>
<protein>
    <recommendedName>
        <fullName evidence="1">Arb2-like domain-containing protein</fullName>
    </recommendedName>
</protein>
<feature type="domain" description="Arb2-like" evidence="1">
    <location>
        <begin position="11"/>
        <end position="211"/>
    </location>
</feature>
<sequence length="216" mass="24653">MELNTSAAICDVNLEKSYLLDFSKEMVAWVKSEGYSLLDINLFPKPTLAVTTSKRSKSTPDIGKQVATYLWDNYIQYDSLFRKSWGVMDNFLPDNRLSSARRIILIGHGPGGQAIMDLLENRTMSVTNTVRAVIQVVGHDKVPIVPKYSDELRVWYTQHSYVVLPSRHRVLGPETRPRDLKRHGHLSPIEENKPIKMIMRALPGIREYVKTVLEDS</sequence>
<dbReference type="OrthoDB" id="424012at2759"/>
<dbReference type="KEGG" id="more:E1B28_005492"/>
<dbReference type="Proteomes" id="UP001049176">
    <property type="component" value="Chromosome 3"/>
</dbReference>
<evidence type="ECO:0000259" key="1">
    <source>
        <dbReference type="Pfam" id="PF09757"/>
    </source>
</evidence>
<gene>
    <name evidence="2" type="ORF">E1B28_005492</name>
</gene>
<accession>A0A9P7S3Z8</accession>
<dbReference type="AlphaFoldDB" id="A0A9P7S3Z8"/>
<organism evidence="2 3">
    <name type="scientific">Marasmius oreades</name>
    <name type="common">fairy-ring Marasmius</name>
    <dbReference type="NCBI Taxonomy" id="181124"/>
    <lineage>
        <taxon>Eukaryota</taxon>
        <taxon>Fungi</taxon>
        <taxon>Dikarya</taxon>
        <taxon>Basidiomycota</taxon>
        <taxon>Agaricomycotina</taxon>
        <taxon>Agaricomycetes</taxon>
        <taxon>Agaricomycetidae</taxon>
        <taxon>Agaricales</taxon>
        <taxon>Marasmiineae</taxon>
        <taxon>Marasmiaceae</taxon>
        <taxon>Marasmius</taxon>
    </lineage>
</organism>
<dbReference type="InterPro" id="IPR019154">
    <property type="entry name" value="Arb2-like_domain"/>
</dbReference>
<dbReference type="RefSeq" id="XP_043011142.1">
    <property type="nucleotide sequence ID" value="XM_043150058.1"/>
</dbReference>
<name>A0A9P7S3Z8_9AGAR</name>
<dbReference type="EMBL" id="CM032183">
    <property type="protein sequence ID" value="KAG7094672.1"/>
    <property type="molecule type" value="Genomic_DNA"/>
</dbReference>
<evidence type="ECO:0000313" key="3">
    <source>
        <dbReference type="Proteomes" id="UP001049176"/>
    </source>
</evidence>
<comment type="caution">
    <text evidence="2">The sequence shown here is derived from an EMBL/GenBank/DDBJ whole genome shotgun (WGS) entry which is preliminary data.</text>
</comment>
<keyword evidence="3" id="KW-1185">Reference proteome</keyword>
<evidence type="ECO:0000313" key="2">
    <source>
        <dbReference type="EMBL" id="KAG7094672.1"/>
    </source>
</evidence>
<dbReference type="Pfam" id="PF09757">
    <property type="entry name" value="Arb2-like"/>
    <property type="match status" value="1"/>
</dbReference>